<protein>
    <submittedName>
        <fullName evidence="2">Uncharacterized protein</fullName>
    </submittedName>
</protein>
<dbReference type="AlphaFoldDB" id="A0AAV3QGD9"/>
<evidence type="ECO:0000313" key="3">
    <source>
        <dbReference type="Proteomes" id="UP001454036"/>
    </source>
</evidence>
<proteinExistence type="predicted"/>
<keyword evidence="3" id="KW-1185">Reference proteome</keyword>
<dbReference type="EMBL" id="BAABME010004402">
    <property type="protein sequence ID" value="GAA0162238.1"/>
    <property type="molecule type" value="Genomic_DNA"/>
</dbReference>
<evidence type="ECO:0000256" key="1">
    <source>
        <dbReference type="SAM" id="MobiDB-lite"/>
    </source>
</evidence>
<sequence>MRIHNSPSQASDHASESQRSPDRRRRVDLGKGKLHADHSLQDHESSNSNYAPSKTGGKGNHKRHCRERSISDNSYTREPSYRHVYDLTTSDSSPERSL</sequence>
<evidence type="ECO:0000313" key="2">
    <source>
        <dbReference type="EMBL" id="GAA0162238.1"/>
    </source>
</evidence>
<gene>
    <name evidence="2" type="ORF">LIER_18371</name>
</gene>
<feature type="region of interest" description="Disordered" evidence="1">
    <location>
        <begin position="1"/>
        <end position="98"/>
    </location>
</feature>
<organism evidence="2 3">
    <name type="scientific">Lithospermum erythrorhizon</name>
    <name type="common">Purple gromwell</name>
    <name type="synonym">Lithospermum officinale var. erythrorhizon</name>
    <dbReference type="NCBI Taxonomy" id="34254"/>
    <lineage>
        <taxon>Eukaryota</taxon>
        <taxon>Viridiplantae</taxon>
        <taxon>Streptophyta</taxon>
        <taxon>Embryophyta</taxon>
        <taxon>Tracheophyta</taxon>
        <taxon>Spermatophyta</taxon>
        <taxon>Magnoliopsida</taxon>
        <taxon>eudicotyledons</taxon>
        <taxon>Gunneridae</taxon>
        <taxon>Pentapetalae</taxon>
        <taxon>asterids</taxon>
        <taxon>lamiids</taxon>
        <taxon>Boraginales</taxon>
        <taxon>Boraginaceae</taxon>
        <taxon>Boraginoideae</taxon>
        <taxon>Lithospermeae</taxon>
        <taxon>Lithospermum</taxon>
    </lineage>
</organism>
<comment type="caution">
    <text evidence="2">The sequence shown here is derived from an EMBL/GenBank/DDBJ whole genome shotgun (WGS) entry which is preliminary data.</text>
</comment>
<accession>A0AAV3QGD9</accession>
<name>A0AAV3QGD9_LITER</name>
<dbReference type="Proteomes" id="UP001454036">
    <property type="component" value="Unassembled WGS sequence"/>
</dbReference>
<reference evidence="2 3" key="1">
    <citation type="submission" date="2024-01" db="EMBL/GenBank/DDBJ databases">
        <title>The complete chloroplast genome sequence of Lithospermum erythrorhizon: insights into the phylogenetic relationship among Boraginaceae species and the maternal lineages of purple gromwells.</title>
        <authorList>
            <person name="Okada T."/>
            <person name="Watanabe K."/>
        </authorList>
    </citation>
    <scope>NUCLEOTIDE SEQUENCE [LARGE SCALE GENOMIC DNA]</scope>
</reference>
<feature type="compositionally biased region" description="Polar residues" evidence="1">
    <location>
        <begin position="1"/>
        <end position="12"/>
    </location>
</feature>
<feature type="compositionally biased region" description="Basic and acidic residues" evidence="1">
    <location>
        <begin position="13"/>
        <end position="45"/>
    </location>
</feature>